<name>A0AAD7E146_MYCRO</name>
<protein>
    <submittedName>
        <fullName evidence="2">Uncharacterized protein</fullName>
    </submittedName>
</protein>
<evidence type="ECO:0000313" key="3">
    <source>
        <dbReference type="Proteomes" id="UP001221757"/>
    </source>
</evidence>
<reference evidence="2" key="1">
    <citation type="submission" date="2023-03" db="EMBL/GenBank/DDBJ databases">
        <title>Massive genome expansion in bonnet fungi (Mycena s.s.) driven by repeated elements and novel gene families across ecological guilds.</title>
        <authorList>
            <consortium name="Lawrence Berkeley National Laboratory"/>
            <person name="Harder C.B."/>
            <person name="Miyauchi S."/>
            <person name="Viragh M."/>
            <person name="Kuo A."/>
            <person name="Thoen E."/>
            <person name="Andreopoulos B."/>
            <person name="Lu D."/>
            <person name="Skrede I."/>
            <person name="Drula E."/>
            <person name="Henrissat B."/>
            <person name="Morin E."/>
            <person name="Kohler A."/>
            <person name="Barry K."/>
            <person name="LaButti K."/>
            <person name="Morin E."/>
            <person name="Salamov A."/>
            <person name="Lipzen A."/>
            <person name="Mereny Z."/>
            <person name="Hegedus B."/>
            <person name="Baldrian P."/>
            <person name="Stursova M."/>
            <person name="Weitz H."/>
            <person name="Taylor A."/>
            <person name="Grigoriev I.V."/>
            <person name="Nagy L.G."/>
            <person name="Martin F."/>
            <person name="Kauserud H."/>
        </authorList>
    </citation>
    <scope>NUCLEOTIDE SEQUENCE</scope>
    <source>
        <strain evidence="2">CBHHK067</strain>
    </source>
</reference>
<evidence type="ECO:0000313" key="2">
    <source>
        <dbReference type="EMBL" id="KAJ7703598.1"/>
    </source>
</evidence>
<evidence type="ECO:0000256" key="1">
    <source>
        <dbReference type="SAM" id="MobiDB-lite"/>
    </source>
</evidence>
<keyword evidence="3" id="KW-1185">Reference proteome</keyword>
<feature type="region of interest" description="Disordered" evidence="1">
    <location>
        <begin position="89"/>
        <end position="108"/>
    </location>
</feature>
<dbReference type="Proteomes" id="UP001221757">
    <property type="component" value="Unassembled WGS sequence"/>
</dbReference>
<gene>
    <name evidence="2" type="ORF">B0H17DRAFT_1194114</name>
</gene>
<dbReference type="EMBL" id="JARKIE010000012">
    <property type="protein sequence ID" value="KAJ7703598.1"/>
    <property type="molecule type" value="Genomic_DNA"/>
</dbReference>
<organism evidence="2 3">
    <name type="scientific">Mycena rosella</name>
    <name type="common">Pink bonnet</name>
    <name type="synonym">Agaricus rosellus</name>
    <dbReference type="NCBI Taxonomy" id="1033263"/>
    <lineage>
        <taxon>Eukaryota</taxon>
        <taxon>Fungi</taxon>
        <taxon>Dikarya</taxon>
        <taxon>Basidiomycota</taxon>
        <taxon>Agaricomycotina</taxon>
        <taxon>Agaricomycetes</taxon>
        <taxon>Agaricomycetidae</taxon>
        <taxon>Agaricales</taxon>
        <taxon>Marasmiineae</taxon>
        <taxon>Mycenaceae</taxon>
        <taxon>Mycena</taxon>
    </lineage>
</organism>
<sequence>MPCPLKFDTPVGRSDAPRSRIKVDTSYGGVLAPLSAPFRRCAQARADISSPGLYSVYSRREWLAAMPSSGKKFPPAGVNSSTLCTEFAPPANPEGIRDAHQRGHAAAV</sequence>
<proteinExistence type="predicted"/>
<dbReference type="AlphaFoldDB" id="A0AAD7E146"/>
<comment type="caution">
    <text evidence="2">The sequence shown here is derived from an EMBL/GenBank/DDBJ whole genome shotgun (WGS) entry which is preliminary data.</text>
</comment>
<accession>A0AAD7E146</accession>